<dbReference type="PIRSF" id="PIRSF005902">
    <property type="entry name" value="DNase_TatD"/>
    <property type="match status" value="1"/>
</dbReference>
<dbReference type="PROSITE" id="PS01091">
    <property type="entry name" value="TATD_3"/>
    <property type="match status" value="1"/>
</dbReference>
<dbReference type="PANTHER" id="PTHR46124">
    <property type="entry name" value="D-AMINOACYL-TRNA DEACYLASE"/>
    <property type="match status" value="1"/>
</dbReference>
<dbReference type="NCBIfam" id="TIGR00010">
    <property type="entry name" value="YchF/TatD family DNA exonuclease"/>
    <property type="match status" value="1"/>
</dbReference>
<dbReference type="SUPFAM" id="SSF51556">
    <property type="entry name" value="Metallo-dependent hydrolases"/>
    <property type="match status" value="1"/>
</dbReference>
<dbReference type="GO" id="GO:0004536">
    <property type="term" value="F:DNA nuclease activity"/>
    <property type="evidence" value="ECO:0007669"/>
    <property type="project" value="InterPro"/>
</dbReference>
<dbReference type="Gene3D" id="3.20.20.140">
    <property type="entry name" value="Metal-dependent hydrolases"/>
    <property type="match status" value="1"/>
</dbReference>
<organism evidence="4 5">
    <name type="scientific">Butyricicoccus pullicaecorum</name>
    <dbReference type="NCBI Taxonomy" id="501571"/>
    <lineage>
        <taxon>Bacteria</taxon>
        <taxon>Bacillati</taxon>
        <taxon>Bacillota</taxon>
        <taxon>Clostridia</taxon>
        <taxon>Eubacteriales</taxon>
        <taxon>Butyricicoccaceae</taxon>
        <taxon>Butyricicoccus</taxon>
    </lineage>
</organism>
<sequence>MMLQVFDTHAHYDDGRFDEDRDALLASMPENGVQLILNPGCDPETSRKAIAYAERYPFVYAAVGYHPENIEGVSDEQIAGGLKEIEEMAKHPKVKAIGEIGLDYYWCKDPGERRRQQEVFRAQMRMAGRCDLPVIIHDREAHLDSLTIVEQYPNVRSVFHCYSGSAEFAKQLLALGCMISFTGVITFKNSKKAREAIEVIPMERLMIETDAPYMAPEPYRGKRNSSLYVHRMAETIAEIKGITLEEAARVTLENGKRFFGID</sequence>
<feature type="binding site" evidence="3">
    <location>
        <position position="11"/>
    </location>
    <ligand>
        <name>a divalent metal cation</name>
        <dbReference type="ChEBI" id="CHEBI:60240"/>
        <label>1</label>
    </ligand>
</feature>
<evidence type="ECO:0000256" key="2">
    <source>
        <dbReference type="ARBA" id="ARBA00022801"/>
    </source>
</evidence>
<evidence type="ECO:0000256" key="1">
    <source>
        <dbReference type="ARBA" id="ARBA00022723"/>
    </source>
</evidence>
<dbReference type="GO" id="GO:0005829">
    <property type="term" value="C:cytosol"/>
    <property type="evidence" value="ECO:0007669"/>
    <property type="project" value="TreeGrafter"/>
</dbReference>
<dbReference type="CDD" id="cd01310">
    <property type="entry name" value="TatD_DNAse"/>
    <property type="match status" value="1"/>
</dbReference>
<dbReference type="FunFam" id="3.20.20.140:FF:000005">
    <property type="entry name" value="TatD family hydrolase"/>
    <property type="match status" value="1"/>
</dbReference>
<dbReference type="AlphaFoldDB" id="A0A1Y4LD39"/>
<evidence type="ECO:0000256" key="3">
    <source>
        <dbReference type="PIRSR" id="PIRSR005902-1"/>
    </source>
</evidence>
<feature type="binding site" evidence="3">
    <location>
        <position position="99"/>
    </location>
    <ligand>
        <name>a divalent metal cation</name>
        <dbReference type="ChEBI" id="CHEBI:60240"/>
        <label>1</label>
    </ligand>
</feature>
<accession>A0A1Y4LD39</accession>
<dbReference type="GO" id="GO:0046872">
    <property type="term" value="F:metal ion binding"/>
    <property type="evidence" value="ECO:0007669"/>
    <property type="project" value="UniProtKB-KW"/>
</dbReference>
<gene>
    <name evidence="4" type="ORF">B5F17_01645</name>
</gene>
<proteinExistence type="predicted"/>
<dbReference type="GO" id="GO:0016788">
    <property type="term" value="F:hydrolase activity, acting on ester bonds"/>
    <property type="evidence" value="ECO:0007669"/>
    <property type="project" value="InterPro"/>
</dbReference>
<dbReference type="RefSeq" id="WP_087370104.1">
    <property type="nucleotide sequence ID" value="NZ_NFKK01000001.1"/>
</dbReference>
<feature type="binding site" evidence="3">
    <location>
        <position position="9"/>
    </location>
    <ligand>
        <name>a divalent metal cation</name>
        <dbReference type="ChEBI" id="CHEBI:60240"/>
        <label>1</label>
    </ligand>
</feature>
<dbReference type="InterPro" id="IPR018228">
    <property type="entry name" value="DNase_TatD-rel_CS"/>
</dbReference>
<keyword evidence="2 4" id="KW-0378">Hydrolase</keyword>
<evidence type="ECO:0000313" key="5">
    <source>
        <dbReference type="Proteomes" id="UP000195897"/>
    </source>
</evidence>
<evidence type="ECO:0000313" key="4">
    <source>
        <dbReference type="EMBL" id="OUP54635.1"/>
    </source>
</evidence>
<dbReference type="InterPro" id="IPR032466">
    <property type="entry name" value="Metal_Hydrolase"/>
</dbReference>
<dbReference type="InterPro" id="IPR001130">
    <property type="entry name" value="TatD-like"/>
</dbReference>
<dbReference type="InterPro" id="IPR015991">
    <property type="entry name" value="TatD/YcfH-like"/>
</dbReference>
<comment type="caution">
    <text evidence="4">The sequence shown here is derived from an EMBL/GenBank/DDBJ whole genome shotgun (WGS) entry which is preliminary data.</text>
</comment>
<dbReference type="EMBL" id="NFKK01000001">
    <property type="protein sequence ID" value="OUP54635.1"/>
    <property type="molecule type" value="Genomic_DNA"/>
</dbReference>
<name>A0A1Y4LD39_9FIRM</name>
<reference evidence="5" key="1">
    <citation type="submission" date="2017-04" db="EMBL/GenBank/DDBJ databases">
        <title>Function of individual gut microbiota members based on whole genome sequencing of pure cultures obtained from chicken caecum.</title>
        <authorList>
            <person name="Medvecky M."/>
            <person name="Cejkova D."/>
            <person name="Polansky O."/>
            <person name="Karasova D."/>
            <person name="Kubasova T."/>
            <person name="Cizek A."/>
            <person name="Rychlik I."/>
        </authorList>
    </citation>
    <scope>NUCLEOTIDE SEQUENCE [LARGE SCALE GENOMIC DNA]</scope>
    <source>
        <strain evidence="5">An180</strain>
    </source>
</reference>
<dbReference type="PANTHER" id="PTHR46124:SF2">
    <property type="entry name" value="D-AMINOACYL-TRNA DEACYLASE"/>
    <property type="match status" value="1"/>
</dbReference>
<dbReference type="Pfam" id="PF01026">
    <property type="entry name" value="TatD_DNase"/>
    <property type="match status" value="1"/>
</dbReference>
<protein>
    <submittedName>
        <fullName evidence="4">Hydrolase TatD</fullName>
    </submittedName>
</protein>
<keyword evidence="1 3" id="KW-0479">Metal-binding</keyword>
<feature type="binding site" evidence="3">
    <location>
        <position position="210"/>
    </location>
    <ligand>
        <name>a divalent metal cation</name>
        <dbReference type="ChEBI" id="CHEBI:60240"/>
        <label>1</label>
    </ligand>
</feature>
<dbReference type="Proteomes" id="UP000195897">
    <property type="component" value="Unassembled WGS sequence"/>
</dbReference>
<feature type="binding site" evidence="3">
    <location>
        <position position="137"/>
    </location>
    <ligand>
        <name>a divalent metal cation</name>
        <dbReference type="ChEBI" id="CHEBI:60240"/>
        <label>2</label>
    </ligand>
</feature>
<feature type="binding site" evidence="3">
    <location>
        <position position="160"/>
    </location>
    <ligand>
        <name>a divalent metal cation</name>
        <dbReference type="ChEBI" id="CHEBI:60240"/>
        <label>2</label>
    </ligand>
</feature>